<dbReference type="GO" id="GO:1990145">
    <property type="term" value="P:maintenance of translational fidelity"/>
    <property type="evidence" value="ECO:0007669"/>
    <property type="project" value="EnsemblFungi"/>
</dbReference>
<dbReference type="OMA" id="NKKKWMI"/>
<dbReference type="InParanoid" id="J9D2S1"/>
<evidence type="ECO:0000256" key="2">
    <source>
        <dbReference type="ARBA" id="ARBA00022884"/>
    </source>
</evidence>
<reference evidence="8 9" key="1">
    <citation type="submission" date="2011-08" db="EMBL/GenBank/DDBJ databases">
        <authorList>
            <person name="Liu Z.J."/>
            <person name="Shi F.L."/>
            <person name="Lu J.Q."/>
            <person name="Li M."/>
            <person name="Wang Z.L."/>
        </authorList>
    </citation>
    <scope>NUCLEOTIDE SEQUENCE [LARGE SCALE GENOMIC DNA]</scope>
    <source>
        <strain evidence="8 9">USNM 41457</strain>
    </source>
</reference>
<evidence type="ECO:0000259" key="7">
    <source>
        <dbReference type="Pfam" id="PF07650"/>
    </source>
</evidence>
<dbReference type="InterPro" id="IPR036419">
    <property type="entry name" value="Ribosomal_S3_C_sf"/>
</dbReference>
<dbReference type="GO" id="GO:0000056">
    <property type="term" value="P:ribosomal small subunit export from nucleus"/>
    <property type="evidence" value="ECO:0007669"/>
    <property type="project" value="EnsemblFungi"/>
</dbReference>
<dbReference type="GO" id="GO:0003723">
    <property type="term" value="F:RNA binding"/>
    <property type="evidence" value="ECO:0007669"/>
    <property type="project" value="UniProtKB-KW"/>
</dbReference>
<dbReference type="InterPro" id="IPR004044">
    <property type="entry name" value="KH_dom_type_2"/>
</dbReference>
<evidence type="ECO:0000256" key="4">
    <source>
        <dbReference type="ARBA" id="ARBA00023274"/>
    </source>
</evidence>
<feature type="domain" description="KH type-2" evidence="7">
    <location>
        <begin position="25"/>
        <end position="100"/>
    </location>
</feature>
<dbReference type="PANTHER" id="PTHR11760">
    <property type="entry name" value="30S/40S RIBOSOMAL PROTEIN S3"/>
    <property type="match status" value="1"/>
</dbReference>
<dbReference type="Gene3D" id="3.30.300.20">
    <property type="match status" value="1"/>
</dbReference>
<protein>
    <recommendedName>
        <fullName evidence="5">40S ribosomal protein S3</fullName>
    </recommendedName>
</protein>
<dbReference type="InterPro" id="IPR057258">
    <property type="entry name" value="Ribosomal_uS3"/>
</dbReference>
<comment type="similarity">
    <text evidence="1">Belongs to the universal ribosomal protein uS3 family.</text>
</comment>
<evidence type="ECO:0000313" key="8">
    <source>
        <dbReference type="EMBL" id="EJW01879.1"/>
    </source>
</evidence>
<dbReference type="PANTHER" id="PTHR11760:SF32">
    <property type="entry name" value="SMALL RIBOSOMAL SUBUNIT PROTEIN US3"/>
    <property type="match status" value="1"/>
</dbReference>
<dbReference type="AlphaFoldDB" id="J9D2S1"/>
<dbReference type="InterPro" id="IPR005703">
    <property type="entry name" value="Ribosomal_uS3_euk/arc"/>
</dbReference>
<dbReference type="GO" id="GO:0002181">
    <property type="term" value="P:cytoplasmic translation"/>
    <property type="evidence" value="ECO:0007669"/>
    <property type="project" value="EnsemblFungi"/>
</dbReference>
<dbReference type="Gene3D" id="3.30.1140.32">
    <property type="entry name" value="Ribosomal protein S3, C-terminal domain"/>
    <property type="match status" value="1"/>
</dbReference>
<organism evidence="8 9">
    <name type="scientific">Edhazardia aedis (strain USNM 41457)</name>
    <name type="common">Microsporidian parasite</name>
    <dbReference type="NCBI Taxonomy" id="1003232"/>
    <lineage>
        <taxon>Eukaryota</taxon>
        <taxon>Fungi</taxon>
        <taxon>Fungi incertae sedis</taxon>
        <taxon>Microsporidia</taxon>
        <taxon>Edhazardia</taxon>
    </lineage>
</organism>
<gene>
    <name evidence="8" type="ORF">EDEG_03653</name>
</gene>
<dbReference type="InterPro" id="IPR015946">
    <property type="entry name" value="KH_dom-like_a/b"/>
</dbReference>
<dbReference type="NCBIfam" id="TIGR01008">
    <property type="entry name" value="uS3_euk_arch"/>
    <property type="match status" value="1"/>
</dbReference>
<keyword evidence="3 8" id="KW-0689">Ribosomal protein</keyword>
<dbReference type="GO" id="GO:0022627">
    <property type="term" value="C:cytosolic small ribosomal subunit"/>
    <property type="evidence" value="ECO:0007669"/>
    <property type="project" value="EnsemblFungi"/>
</dbReference>
<dbReference type="GO" id="GO:0003735">
    <property type="term" value="F:structural constituent of ribosome"/>
    <property type="evidence" value="ECO:0007669"/>
    <property type="project" value="EnsemblFungi"/>
</dbReference>
<evidence type="ECO:0000313" key="9">
    <source>
        <dbReference type="Proteomes" id="UP000003163"/>
    </source>
</evidence>
<dbReference type="FunCoup" id="J9D2S1">
    <property type="interactions" value="214"/>
</dbReference>
<name>J9D2S1_EDHAE</name>
<dbReference type="GO" id="GO:0030688">
    <property type="term" value="C:preribosome, small subunit precursor"/>
    <property type="evidence" value="ECO:0007669"/>
    <property type="project" value="EnsemblFungi"/>
</dbReference>
<evidence type="ECO:0000259" key="6">
    <source>
        <dbReference type="Pfam" id="PF00189"/>
    </source>
</evidence>
<comment type="caution">
    <text evidence="8">The sequence shown here is derived from an EMBL/GenBank/DDBJ whole genome shotgun (WGS) entry which is preliminary data.</text>
</comment>
<dbReference type="STRING" id="1003232.J9D2S1"/>
<dbReference type="HOGENOM" id="CLU_058591_2_1_1"/>
<dbReference type="SUPFAM" id="SSF54814">
    <property type="entry name" value="Prokaryotic type KH domain (KH-domain type II)"/>
    <property type="match status" value="1"/>
</dbReference>
<keyword evidence="2" id="KW-0694">RNA-binding</keyword>
<sequence>MPIPKSTQTDSTVNRFIKNGLIYAELNEYFTKEFYADGYAGCEIFHNSIPMRIYLKVSKPTAEVIGTNKCRIKQVRSLIAKRLGMADNDVDILVEMIKKKGLCPFTQAVNIAQRLLVNASVRRAVYSSIRAAKEEGAQGIEVIVSGKTKGQRARSTKFIDGLMIHSGQPAKDYVKTGFTAVEMRQGVIGIKVKIMLPYDPEGIIGPNKVMADKVIVFEPKDSEVATF</sequence>
<keyword evidence="9" id="KW-1185">Reference proteome</keyword>
<evidence type="ECO:0000256" key="1">
    <source>
        <dbReference type="ARBA" id="ARBA00010761"/>
    </source>
</evidence>
<dbReference type="OrthoDB" id="10248446at2759"/>
<dbReference type="GO" id="GO:0070651">
    <property type="term" value="P:nonfunctional rRNA decay"/>
    <property type="evidence" value="ECO:0007669"/>
    <property type="project" value="EnsemblFungi"/>
</dbReference>
<reference evidence="9" key="2">
    <citation type="submission" date="2015-07" db="EMBL/GenBank/DDBJ databases">
        <title>Contrasting host-pathogen interactions and genome evolution in two generalist and specialist microsporidian pathogens of mosquitoes.</title>
        <authorList>
            <consortium name="The Broad Institute Genomics Platform"/>
            <consortium name="The Broad Institute Genome Sequencing Center for Infectious Disease"/>
            <person name="Cuomo C.A."/>
            <person name="Sanscrainte N.D."/>
            <person name="Goldberg J.M."/>
            <person name="Heiman D."/>
            <person name="Young S."/>
            <person name="Zeng Q."/>
            <person name="Becnel J.J."/>
            <person name="Birren B.W."/>
        </authorList>
    </citation>
    <scope>NUCLEOTIDE SEQUENCE [LARGE SCALE GENOMIC DNA]</scope>
    <source>
        <strain evidence="9">USNM 41457</strain>
    </source>
</reference>
<dbReference type="EMBL" id="AFBI03000106">
    <property type="protein sequence ID" value="EJW01879.1"/>
    <property type="molecule type" value="Genomic_DNA"/>
</dbReference>
<dbReference type="VEuPathDB" id="MicrosporidiaDB:EDEG_03653"/>
<dbReference type="InterPro" id="IPR001351">
    <property type="entry name" value="Ribosomal_uS3_C"/>
</dbReference>
<dbReference type="GO" id="GO:0003906">
    <property type="term" value="F:DNA-(apurinic or apyrimidinic site) endonuclease activity"/>
    <property type="evidence" value="ECO:0007669"/>
    <property type="project" value="EnsemblFungi"/>
</dbReference>
<evidence type="ECO:0000256" key="3">
    <source>
        <dbReference type="ARBA" id="ARBA00022980"/>
    </source>
</evidence>
<feature type="domain" description="Small ribosomal subunit protein uS3 C-terminal" evidence="6">
    <location>
        <begin position="111"/>
        <end position="194"/>
    </location>
</feature>
<dbReference type="Pfam" id="PF07650">
    <property type="entry name" value="KH_2"/>
    <property type="match status" value="1"/>
</dbReference>
<dbReference type="InterPro" id="IPR009019">
    <property type="entry name" value="KH_sf_prok-type"/>
</dbReference>
<accession>J9D2S1</accession>
<keyword evidence="4" id="KW-0687">Ribonucleoprotein</keyword>
<dbReference type="Proteomes" id="UP000003163">
    <property type="component" value="Unassembled WGS sequence"/>
</dbReference>
<evidence type="ECO:0000256" key="5">
    <source>
        <dbReference type="ARBA" id="ARBA00035408"/>
    </source>
</evidence>
<proteinExistence type="inferred from homology"/>
<dbReference type="SUPFAM" id="SSF54821">
    <property type="entry name" value="Ribosomal protein S3 C-terminal domain"/>
    <property type="match status" value="1"/>
</dbReference>
<dbReference type="Pfam" id="PF00189">
    <property type="entry name" value="Ribosomal_S3_C"/>
    <property type="match status" value="1"/>
</dbReference>
<dbReference type="GO" id="GO:0005634">
    <property type="term" value="C:nucleus"/>
    <property type="evidence" value="ECO:0007669"/>
    <property type="project" value="TreeGrafter"/>
</dbReference>